<organism evidence="1 2">
    <name type="scientific">Vaccinium darrowii</name>
    <dbReference type="NCBI Taxonomy" id="229202"/>
    <lineage>
        <taxon>Eukaryota</taxon>
        <taxon>Viridiplantae</taxon>
        <taxon>Streptophyta</taxon>
        <taxon>Embryophyta</taxon>
        <taxon>Tracheophyta</taxon>
        <taxon>Spermatophyta</taxon>
        <taxon>Magnoliopsida</taxon>
        <taxon>eudicotyledons</taxon>
        <taxon>Gunneridae</taxon>
        <taxon>Pentapetalae</taxon>
        <taxon>asterids</taxon>
        <taxon>Ericales</taxon>
        <taxon>Ericaceae</taxon>
        <taxon>Vaccinioideae</taxon>
        <taxon>Vaccinieae</taxon>
        <taxon>Vaccinium</taxon>
    </lineage>
</organism>
<sequence>MIQKRDVNDGFKVNTQSHLLPILATSVEEELNKVFSENRPVESASSIDGKKANEKSAFDNHKHHSLLLQAVVDVTSSESSLEDETTICNSGAE</sequence>
<protein>
    <submittedName>
        <fullName evidence="1">Uncharacterized protein</fullName>
    </submittedName>
</protein>
<keyword evidence="2" id="KW-1185">Reference proteome</keyword>
<evidence type="ECO:0000313" key="1">
    <source>
        <dbReference type="EMBL" id="KAH7856103.1"/>
    </source>
</evidence>
<evidence type="ECO:0000313" key="2">
    <source>
        <dbReference type="Proteomes" id="UP000828048"/>
    </source>
</evidence>
<comment type="caution">
    <text evidence="1">The sequence shown here is derived from an EMBL/GenBank/DDBJ whole genome shotgun (WGS) entry which is preliminary data.</text>
</comment>
<gene>
    <name evidence="1" type="ORF">Vadar_032730</name>
</gene>
<reference evidence="1 2" key="1">
    <citation type="journal article" date="2021" name="Hortic Res">
        <title>High-quality reference genome and annotation aids understanding of berry development for evergreen blueberry (Vaccinium darrowii).</title>
        <authorList>
            <person name="Yu J."/>
            <person name="Hulse-Kemp A.M."/>
            <person name="Babiker E."/>
            <person name="Staton M."/>
        </authorList>
    </citation>
    <scope>NUCLEOTIDE SEQUENCE [LARGE SCALE GENOMIC DNA]</scope>
    <source>
        <strain evidence="2">cv. NJ 8807/NJ 8810</strain>
        <tissue evidence="1">Young leaf</tissue>
    </source>
</reference>
<dbReference type="Proteomes" id="UP000828048">
    <property type="component" value="Chromosome 11"/>
</dbReference>
<proteinExistence type="predicted"/>
<accession>A0ACB7YRS0</accession>
<dbReference type="EMBL" id="CM037161">
    <property type="protein sequence ID" value="KAH7856103.1"/>
    <property type="molecule type" value="Genomic_DNA"/>
</dbReference>
<name>A0ACB7YRS0_9ERIC</name>